<sequence length="142" mass="15823">MKKILLLILTIGVLAFQGCKKDADSAIVTSLKGRWDLTEMKLELFENGVSKQKASENYSKGDAYLLFTETTFKTFTDSQLEGEGTYTFNSSTKTLTLKEGTDVETTILKSFDGKTFVISEEETETINGVITKVIYDAVFTKE</sequence>
<gene>
    <name evidence="1" type="ORF">FA046_06655</name>
</gene>
<keyword evidence="2" id="KW-1185">Reference proteome</keyword>
<dbReference type="AlphaFoldDB" id="A0A4V5NXC8"/>
<evidence type="ECO:0000313" key="1">
    <source>
        <dbReference type="EMBL" id="TKB98793.1"/>
    </source>
</evidence>
<accession>A0A4V5NXC8</accession>
<organism evidence="1 2">
    <name type="scientific">Pedobacter cryophilus</name>
    <dbReference type="NCBI Taxonomy" id="2571271"/>
    <lineage>
        <taxon>Bacteria</taxon>
        <taxon>Pseudomonadati</taxon>
        <taxon>Bacteroidota</taxon>
        <taxon>Sphingobacteriia</taxon>
        <taxon>Sphingobacteriales</taxon>
        <taxon>Sphingobacteriaceae</taxon>
        <taxon>Pedobacter</taxon>
    </lineage>
</organism>
<dbReference type="PROSITE" id="PS51257">
    <property type="entry name" value="PROKAR_LIPOPROTEIN"/>
    <property type="match status" value="1"/>
</dbReference>
<comment type="caution">
    <text evidence="1">The sequence shown here is derived from an EMBL/GenBank/DDBJ whole genome shotgun (WGS) entry which is preliminary data.</text>
</comment>
<proteinExistence type="predicted"/>
<protein>
    <recommendedName>
        <fullName evidence="3">Lipocalin-like domain-containing protein</fullName>
    </recommendedName>
</protein>
<dbReference type="EMBL" id="SWBP01000002">
    <property type="protein sequence ID" value="TKB98793.1"/>
    <property type="molecule type" value="Genomic_DNA"/>
</dbReference>
<reference evidence="1 2" key="1">
    <citation type="submission" date="2019-04" db="EMBL/GenBank/DDBJ databases">
        <title>Pedobacter sp. AR-3-17 sp. nov., isolated from Arctic soil.</title>
        <authorList>
            <person name="Dahal R.H."/>
            <person name="Kim D.-U."/>
        </authorList>
    </citation>
    <scope>NUCLEOTIDE SEQUENCE [LARGE SCALE GENOMIC DNA]</scope>
    <source>
        <strain evidence="1 2">AR-3-17</strain>
    </source>
</reference>
<evidence type="ECO:0008006" key="3">
    <source>
        <dbReference type="Google" id="ProtNLM"/>
    </source>
</evidence>
<name>A0A4V5NXC8_9SPHI</name>
<evidence type="ECO:0000313" key="2">
    <source>
        <dbReference type="Proteomes" id="UP000308181"/>
    </source>
</evidence>
<dbReference type="OrthoDB" id="955522at2"/>
<dbReference type="RefSeq" id="WP_136825607.1">
    <property type="nucleotide sequence ID" value="NZ_SWBP01000002.1"/>
</dbReference>
<dbReference type="Proteomes" id="UP000308181">
    <property type="component" value="Unassembled WGS sequence"/>
</dbReference>